<dbReference type="InterPro" id="IPR007867">
    <property type="entry name" value="GMC_OxRtase_C"/>
</dbReference>
<dbReference type="SUPFAM" id="SSF54373">
    <property type="entry name" value="FAD-linked reductases, C-terminal domain"/>
    <property type="match status" value="1"/>
</dbReference>
<dbReference type="PANTHER" id="PTHR42784">
    <property type="entry name" value="PYRANOSE 2-OXIDASE"/>
    <property type="match status" value="1"/>
</dbReference>
<comment type="cofactor">
    <cofactor evidence="1">
        <name>FAD</name>
        <dbReference type="ChEBI" id="CHEBI:57692"/>
    </cofactor>
</comment>
<dbReference type="Pfam" id="PF00732">
    <property type="entry name" value="GMC_oxred_N"/>
    <property type="match status" value="1"/>
</dbReference>
<evidence type="ECO:0000256" key="5">
    <source>
        <dbReference type="ARBA" id="ARBA00023002"/>
    </source>
</evidence>
<dbReference type="RefSeq" id="WP_236343020.1">
    <property type="nucleotide sequence ID" value="NZ_CAKMMF010000013.1"/>
</dbReference>
<dbReference type="SUPFAM" id="SSF51905">
    <property type="entry name" value="FAD/NAD(P)-binding domain"/>
    <property type="match status" value="1"/>
</dbReference>
<dbReference type="EC" id="1.2.1.8" evidence="8"/>
<dbReference type="Proteomes" id="UP000838686">
    <property type="component" value="Unassembled WGS sequence"/>
</dbReference>
<keyword evidence="9" id="KW-1185">Reference proteome</keyword>
<sequence>MQLAQQSIPMCPQAAEPIQQNWIPLTSLEEMEHRDYDALIVGSGAGGGAALWRLCQRWGADKAIGVVEAGDTLLNTHARNVSTLTSESRFASYLRAVKEPVEGSFPDFSGAMQVIAFGGRMLFWTAIAPRPYSGELACWPVSKRELDYYFGVAERAMNVRSYFAFKYPMWEALLNGLLNNGFPQAQYAPRALDFEPLKYDGTINSDVYFSSIDFFGEGLHLRPYDLAMNARAVRILTCGGRACGVEVVRPDKRTFRLRAKTVILAAGTFQTPRLLLNSAIPGANIGHYLWNHSYVRTGVQMGPDWFASGISFAAFPYALLVPQTNGHPYQIQIYPMGMPVEKKLDLNAFGRVEPRHANRVYLDPYKKDAYGVPEIRVQFAYSDRDWAVIAQMRQTLLQVAAAWGAVIQPPGICMLPPGADSHESGTCRMGTDPATSATNPFGQIHGVPGLFVADNSVLPSTGGANPTLSTIALAIRTADYIAGRIEFHR</sequence>
<dbReference type="PANTHER" id="PTHR42784:SF1">
    <property type="entry name" value="PYRANOSE 2-OXIDASE"/>
    <property type="match status" value="1"/>
</dbReference>
<dbReference type="InterPro" id="IPR000172">
    <property type="entry name" value="GMC_OxRdtase_N"/>
</dbReference>
<reference evidence="8" key="1">
    <citation type="submission" date="2022-01" db="EMBL/GenBank/DDBJ databases">
        <authorList>
            <person name="Criscuolo A."/>
        </authorList>
    </citation>
    <scope>NUCLEOTIDE SEQUENCE</scope>
    <source>
        <strain evidence="8">CIP111893</strain>
    </source>
</reference>
<organism evidence="8 9">
    <name type="scientific">Paenibacillus plantiphilus</name>
    <dbReference type="NCBI Taxonomy" id="2905650"/>
    <lineage>
        <taxon>Bacteria</taxon>
        <taxon>Bacillati</taxon>
        <taxon>Bacillota</taxon>
        <taxon>Bacilli</taxon>
        <taxon>Bacillales</taxon>
        <taxon>Paenibacillaceae</taxon>
        <taxon>Paenibacillus</taxon>
    </lineage>
</organism>
<evidence type="ECO:0000259" key="6">
    <source>
        <dbReference type="Pfam" id="PF00732"/>
    </source>
</evidence>
<dbReference type="Pfam" id="PF05199">
    <property type="entry name" value="GMC_oxred_C"/>
    <property type="match status" value="1"/>
</dbReference>
<evidence type="ECO:0000313" key="8">
    <source>
        <dbReference type="EMBL" id="CAH1207193.1"/>
    </source>
</evidence>
<gene>
    <name evidence="8" type="primary">betA</name>
    <name evidence="8" type="ORF">PAECIP111893_02713</name>
</gene>
<protein>
    <submittedName>
        <fullName evidence="8">Oxygen-dependent choline dehydrogenase</fullName>
        <ecNumber evidence="8">1.2.1.8</ecNumber>
    </submittedName>
</protein>
<evidence type="ECO:0000256" key="1">
    <source>
        <dbReference type="ARBA" id="ARBA00001974"/>
    </source>
</evidence>
<keyword evidence="4" id="KW-0274">FAD</keyword>
<evidence type="ECO:0000256" key="3">
    <source>
        <dbReference type="ARBA" id="ARBA00022630"/>
    </source>
</evidence>
<dbReference type="InterPro" id="IPR036188">
    <property type="entry name" value="FAD/NAD-bd_sf"/>
</dbReference>
<accession>A0ABN8GIC7</accession>
<feature type="domain" description="Glucose-methanol-choline oxidoreductase N-terminal" evidence="6">
    <location>
        <begin position="142"/>
        <end position="292"/>
    </location>
</feature>
<feature type="domain" description="Glucose-methanol-choline oxidoreductase C-terminal" evidence="7">
    <location>
        <begin position="354"/>
        <end position="474"/>
    </location>
</feature>
<name>A0ABN8GIC7_9BACL</name>
<keyword evidence="5 8" id="KW-0560">Oxidoreductase</keyword>
<evidence type="ECO:0000259" key="7">
    <source>
        <dbReference type="Pfam" id="PF05199"/>
    </source>
</evidence>
<dbReference type="EMBL" id="CAKMMF010000013">
    <property type="protein sequence ID" value="CAH1207193.1"/>
    <property type="molecule type" value="Genomic_DNA"/>
</dbReference>
<comment type="caution">
    <text evidence="8">The sequence shown here is derived from an EMBL/GenBank/DDBJ whole genome shotgun (WGS) entry which is preliminary data.</text>
</comment>
<dbReference type="GO" id="GO:0008802">
    <property type="term" value="F:betaine-aldehyde dehydrogenase (NAD+) activity"/>
    <property type="evidence" value="ECO:0007669"/>
    <property type="project" value="UniProtKB-EC"/>
</dbReference>
<comment type="similarity">
    <text evidence="2">Belongs to the GMC oxidoreductase family.</text>
</comment>
<dbReference type="Gene3D" id="3.50.50.60">
    <property type="entry name" value="FAD/NAD(P)-binding domain"/>
    <property type="match status" value="2"/>
</dbReference>
<evidence type="ECO:0000256" key="4">
    <source>
        <dbReference type="ARBA" id="ARBA00022827"/>
    </source>
</evidence>
<evidence type="ECO:0000256" key="2">
    <source>
        <dbReference type="ARBA" id="ARBA00010790"/>
    </source>
</evidence>
<keyword evidence="3" id="KW-0285">Flavoprotein</keyword>
<proteinExistence type="inferred from homology"/>
<dbReference type="InterPro" id="IPR051473">
    <property type="entry name" value="P2Ox-like"/>
</dbReference>
<evidence type="ECO:0000313" key="9">
    <source>
        <dbReference type="Proteomes" id="UP000838686"/>
    </source>
</evidence>